<protein>
    <submittedName>
        <fullName evidence="2">Uncharacterized protein</fullName>
    </submittedName>
</protein>
<dbReference type="AlphaFoldDB" id="A0A1D2A3Y9"/>
<dbReference type="PANTHER" id="PTHR34484:SF2">
    <property type="entry name" value="OS02G0832600 PROTEIN"/>
    <property type="match status" value="1"/>
</dbReference>
<reference evidence="2" key="1">
    <citation type="submission" date="2015-08" db="EMBL/GenBank/DDBJ databases">
        <authorList>
            <person name="Babu N.S."/>
            <person name="Beckwith C.J."/>
            <person name="Beseler K.G."/>
            <person name="Brison A."/>
            <person name="Carone J.V."/>
            <person name="Caskin T.P."/>
            <person name="Diamond M."/>
            <person name="Durham M.E."/>
            <person name="Foxe J.M."/>
            <person name="Go M."/>
            <person name="Henderson B.A."/>
            <person name="Jones I.B."/>
            <person name="McGettigan J.A."/>
            <person name="Micheletti S.J."/>
            <person name="Nasrallah M.E."/>
            <person name="Ortiz D."/>
            <person name="Piller C.R."/>
            <person name="Privatt S.R."/>
            <person name="Schneider S.L."/>
            <person name="Sharp S."/>
            <person name="Smith T.C."/>
            <person name="Stanton J.D."/>
            <person name="Ullery H.E."/>
            <person name="Wilson R.J."/>
            <person name="Serrano M.G."/>
            <person name="Buck G."/>
            <person name="Lee V."/>
            <person name="Wang Y."/>
            <person name="Carvalho R."/>
            <person name="Voegtly L."/>
            <person name="Shi R."/>
            <person name="Duckworth R."/>
            <person name="Johnson A."/>
            <person name="Loviza R."/>
            <person name="Walstead R."/>
            <person name="Shah Z."/>
            <person name="Kiflezghi M."/>
            <person name="Wade K."/>
            <person name="Ball S.L."/>
            <person name="Bradley K.W."/>
            <person name="Asai D.J."/>
            <person name="Bowman C.A."/>
            <person name="Russell D.A."/>
            <person name="Pope W.H."/>
            <person name="Jacobs-Sera D."/>
            <person name="Hendrix R.W."/>
            <person name="Hatfull G.F."/>
        </authorList>
    </citation>
    <scope>NUCLEOTIDE SEQUENCE</scope>
</reference>
<organism evidence="2">
    <name type="scientific">Auxenochlorella protothecoides</name>
    <name type="common">Green microalga</name>
    <name type="synonym">Chlorella protothecoides</name>
    <dbReference type="NCBI Taxonomy" id="3075"/>
    <lineage>
        <taxon>Eukaryota</taxon>
        <taxon>Viridiplantae</taxon>
        <taxon>Chlorophyta</taxon>
        <taxon>core chlorophytes</taxon>
        <taxon>Trebouxiophyceae</taxon>
        <taxon>Chlorellales</taxon>
        <taxon>Chlorellaceae</taxon>
        <taxon>Auxenochlorella</taxon>
    </lineage>
</organism>
<feature type="region of interest" description="Disordered" evidence="1">
    <location>
        <begin position="177"/>
        <end position="221"/>
    </location>
</feature>
<feature type="compositionally biased region" description="Polar residues" evidence="1">
    <location>
        <begin position="46"/>
        <end position="55"/>
    </location>
</feature>
<evidence type="ECO:0000256" key="1">
    <source>
        <dbReference type="SAM" id="MobiDB-lite"/>
    </source>
</evidence>
<feature type="region of interest" description="Disordered" evidence="1">
    <location>
        <begin position="253"/>
        <end position="320"/>
    </location>
</feature>
<evidence type="ECO:0000313" key="2">
    <source>
        <dbReference type="EMBL" id="JAT73946.1"/>
    </source>
</evidence>
<gene>
    <name evidence="2" type="ORF">g.52979</name>
</gene>
<feature type="compositionally biased region" description="Low complexity" evidence="1">
    <location>
        <begin position="56"/>
        <end position="72"/>
    </location>
</feature>
<dbReference type="PANTHER" id="PTHR34484">
    <property type="entry name" value="OS02G0832600 PROTEIN"/>
    <property type="match status" value="1"/>
</dbReference>
<name>A0A1D2A3Y9_AUXPR</name>
<feature type="compositionally biased region" description="Polar residues" evidence="1">
    <location>
        <begin position="197"/>
        <end position="207"/>
    </location>
</feature>
<accession>A0A1D2A3Y9</accession>
<sequence length="320" mass="33696">MSLARKLRGMDAPSGTQASVPRKPRRKRGSNKNGKQASYRAGLNLQPRNAQYKRTSQQPPQQGSQQLGFFGSVPSLQDLRRENRRNTRRHYRAHGNSRGQALLPSGGNAVPLPAPLSVPPAPFNSTRQALASTLNPLATPALEPFKGGGHGTMFDASGVNFYGSNEGLVLPMDVFPTSSGSSSDDSEVAGARHDCVSTHSPGPSGQHSIHLPGAGHEAPPPEREAYIDRLEDENLRLKERLELMAQELEELRRAAGGGKSAGDSMASPSQSGASHDNESDAGEVTGQSKSVGVPVSAGGAPTSNEEGAITEPISSNSKVD</sequence>
<proteinExistence type="predicted"/>
<dbReference type="EMBL" id="GDKF01004676">
    <property type="protein sequence ID" value="JAT73946.1"/>
    <property type="molecule type" value="Transcribed_RNA"/>
</dbReference>
<feature type="region of interest" description="Disordered" evidence="1">
    <location>
        <begin position="1"/>
        <end position="78"/>
    </location>
</feature>